<accession>A0A3D9KYG8</accession>
<keyword evidence="1" id="KW-0472">Membrane</keyword>
<comment type="caution">
    <text evidence="2">The sequence shown here is derived from an EMBL/GenBank/DDBJ whole genome shotgun (WGS) entry which is preliminary data.</text>
</comment>
<evidence type="ECO:0000313" key="3">
    <source>
        <dbReference type="Proteomes" id="UP000256779"/>
    </source>
</evidence>
<keyword evidence="1" id="KW-0812">Transmembrane</keyword>
<feature type="transmembrane region" description="Helical" evidence="1">
    <location>
        <begin position="6"/>
        <end position="23"/>
    </location>
</feature>
<name>A0A3D9KYG8_MARFU</name>
<dbReference type="RefSeq" id="WP_147303056.1">
    <property type="nucleotide sequence ID" value="NZ_QREG01000032.1"/>
</dbReference>
<dbReference type="EMBL" id="QREG01000032">
    <property type="protein sequence ID" value="RED92221.1"/>
    <property type="molecule type" value="Genomic_DNA"/>
</dbReference>
<evidence type="ECO:0000313" key="2">
    <source>
        <dbReference type="EMBL" id="RED92221.1"/>
    </source>
</evidence>
<gene>
    <name evidence="2" type="ORF">C7460_13233</name>
</gene>
<keyword evidence="1" id="KW-1133">Transmembrane helix</keyword>
<keyword evidence="3" id="KW-1185">Reference proteome</keyword>
<reference evidence="2 3" key="1">
    <citation type="submission" date="2018-07" db="EMBL/GenBank/DDBJ databases">
        <title>Genomic Encyclopedia of Type Strains, Phase IV (KMG-IV): sequencing the most valuable type-strain genomes for metagenomic binning, comparative biology and taxonomic classification.</title>
        <authorList>
            <person name="Goeker M."/>
        </authorList>
    </citation>
    <scope>NUCLEOTIDE SEQUENCE [LARGE SCALE GENOMIC DNA]</scope>
    <source>
        <strain evidence="2 3">DSM 4134</strain>
    </source>
</reference>
<dbReference type="Proteomes" id="UP000256779">
    <property type="component" value="Unassembled WGS sequence"/>
</dbReference>
<proteinExistence type="predicted"/>
<dbReference type="AlphaFoldDB" id="A0A3D9KYG8"/>
<sequence>MDIGTIVIGLITVALCIIPFFLMRKSKQLNEQNLINGLQALADSYHCELAAKEVSMDFVIGISASNNYVFYYKYRNGKMQEEAIPLDAIDRCEVMTRRRTIKAGKKRETVYEKLELAFIPQHAQTPPTRVTFFDADEQIQPNGQLKLIRDWEARINEVLKARKLVNS</sequence>
<evidence type="ECO:0000256" key="1">
    <source>
        <dbReference type="SAM" id="Phobius"/>
    </source>
</evidence>
<dbReference type="OrthoDB" id="1524706at2"/>
<organism evidence="2 3">
    <name type="scientific">Marinoscillum furvescens DSM 4134</name>
    <dbReference type="NCBI Taxonomy" id="1122208"/>
    <lineage>
        <taxon>Bacteria</taxon>
        <taxon>Pseudomonadati</taxon>
        <taxon>Bacteroidota</taxon>
        <taxon>Cytophagia</taxon>
        <taxon>Cytophagales</taxon>
        <taxon>Reichenbachiellaceae</taxon>
        <taxon>Marinoscillum</taxon>
    </lineage>
</organism>
<protein>
    <submittedName>
        <fullName evidence="2">Uncharacterized protein</fullName>
    </submittedName>
</protein>